<keyword evidence="1" id="KW-0812">Transmembrane</keyword>
<dbReference type="Pfam" id="PF06993">
    <property type="entry name" value="DUF1304"/>
    <property type="match status" value="1"/>
</dbReference>
<evidence type="ECO:0000313" key="2">
    <source>
        <dbReference type="EMBL" id="QEY23503.1"/>
    </source>
</evidence>
<dbReference type="InterPro" id="IPR009732">
    <property type="entry name" value="DUF1304"/>
</dbReference>
<evidence type="ECO:0000256" key="1">
    <source>
        <dbReference type="SAM" id="Phobius"/>
    </source>
</evidence>
<keyword evidence="3" id="KW-1185">Reference proteome</keyword>
<name>A0A5P3MPN6_NEIAN</name>
<dbReference type="EMBL" id="CP031699">
    <property type="protein sequence ID" value="QEY23503.1"/>
    <property type="molecule type" value="Genomic_DNA"/>
</dbReference>
<dbReference type="RefSeq" id="WP_123794675.1">
    <property type="nucleotide sequence ID" value="NZ_CP031699.1"/>
</dbReference>
<dbReference type="KEGG" id="naq:D0T90_02475"/>
<organism evidence="2 3">
    <name type="scientific">Neisseria animalis</name>
    <dbReference type="NCBI Taxonomy" id="492"/>
    <lineage>
        <taxon>Bacteria</taxon>
        <taxon>Pseudomonadati</taxon>
        <taxon>Pseudomonadota</taxon>
        <taxon>Betaproteobacteria</taxon>
        <taxon>Neisseriales</taxon>
        <taxon>Neisseriaceae</taxon>
        <taxon>Neisseria</taxon>
    </lineage>
</organism>
<dbReference type="PANTHER" id="PTHR38446:SF1">
    <property type="entry name" value="BLL0914 PROTEIN"/>
    <property type="match status" value="1"/>
</dbReference>
<keyword evidence="1" id="KW-0472">Membrane</keyword>
<accession>A0A5P3MPN6</accession>
<sequence>MSLLGTLLVLLVAAEHFYIAYLEMTQIPSEKAAKLFQLPYEFLQQKSVQNMFSNQGLYNGFLAAGLLWAQFAAPDNARFPATMLFLGFVLIAAAWGTFSTGNKSIVLKQGLPAALAALAVWAAA</sequence>
<reference evidence="2 3" key="1">
    <citation type="submission" date="2018-08" db="EMBL/GenBank/DDBJ databases">
        <title>Neisseria animalis ATCC 49930 complete genome.</title>
        <authorList>
            <person name="Veseli I.A."/>
            <person name="Mascarenhas dos Santos A.C."/>
            <person name="Buttler R."/>
            <person name="Pombert J.-F."/>
        </authorList>
    </citation>
    <scope>NUCLEOTIDE SEQUENCE [LARGE SCALE GENOMIC DNA]</scope>
    <source>
        <strain evidence="2 3">ATCC 49930</strain>
    </source>
</reference>
<dbReference type="OrthoDB" id="9803832at2"/>
<feature type="transmembrane region" description="Helical" evidence="1">
    <location>
        <begin position="56"/>
        <end position="73"/>
    </location>
</feature>
<dbReference type="PANTHER" id="PTHR38446">
    <property type="entry name" value="BLL0914 PROTEIN"/>
    <property type="match status" value="1"/>
</dbReference>
<dbReference type="Proteomes" id="UP000325536">
    <property type="component" value="Chromosome"/>
</dbReference>
<keyword evidence="1" id="KW-1133">Transmembrane helix</keyword>
<protein>
    <submittedName>
        <fullName evidence="2">DUF1304 domain-containing protein</fullName>
    </submittedName>
</protein>
<evidence type="ECO:0000313" key="3">
    <source>
        <dbReference type="Proteomes" id="UP000325536"/>
    </source>
</evidence>
<dbReference type="AlphaFoldDB" id="A0A5P3MPN6"/>
<feature type="transmembrane region" description="Helical" evidence="1">
    <location>
        <begin position="80"/>
        <end position="98"/>
    </location>
</feature>
<gene>
    <name evidence="2" type="ORF">D0T90_02475</name>
</gene>
<proteinExistence type="predicted"/>